<dbReference type="AlphaFoldDB" id="A0A4U8YSS6"/>
<evidence type="ECO:0000313" key="4">
    <source>
        <dbReference type="Proteomes" id="UP000507962"/>
    </source>
</evidence>
<accession>A0A4U8YSS6</accession>
<protein>
    <submittedName>
        <fullName evidence="3">Lexa-binding inner membrane-associated putative hydrolase</fullName>
    </submittedName>
</protein>
<keyword evidence="2" id="KW-0812">Transmembrane</keyword>
<keyword evidence="2" id="KW-0472">Membrane</keyword>
<feature type="transmembrane region" description="Helical" evidence="2">
    <location>
        <begin position="94"/>
        <end position="113"/>
    </location>
</feature>
<gene>
    <name evidence="3" type="ORF">MSL71_45100</name>
</gene>
<dbReference type="GO" id="GO:0016787">
    <property type="term" value="F:hydrolase activity"/>
    <property type="evidence" value="ECO:0007669"/>
    <property type="project" value="UniProtKB-KW"/>
</dbReference>
<feature type="transmembrane region" description="Helical" evidence="2">
    <location>
        <begin position="149"/>
        <end position="167"/>
    </location>
</feature>
<evidence type="ECO:0000313" key="3">
    <source>
        <dbReference type="EMBL" id="VFQ46834.1"/>
    </source>
</evidence>
<keyword evidence="3" id="KW-0378">Hydrolase</keyword>
<feature type="transmembrane region" description="Helical" evidence="2">
    <location>
        <begin position="64"/>
        <end position="82"/>
    </location>
</feature>
<feature type="transmembrane region" description="Helical" evidence="2">
    <location>
        <begin position="125"/>
        <end position="143"/>
    </location>
</feature>
<evidence type="ECO:0000256" key="1">
    <source>
        <dbReference type="SAM" id="MobiDB-lite"/>
    </source>
</evidence>
<feature type="compositionally biased region" description="Low complexity" evidence="1">
    <location>
        <begin position="255"/>
        <end position="265"/>
    </location>
</feature>
<keyword evidence="2" id="KW-1133">Transmembrane helix</keyword>
<feature type="transmembrane region" description="Helical" evidence="2">
    <location>
        <begin position="12"/>
        <end position="35"/>
    </location>
</feature>
<evidence type="ECO:0000256" key="2">
    <source>
        <dbReference type="SAM" id="Phobius"/>
    </source>
</evidence>
<dbReference type="EMBL" id="CAADHO010000011">
    <property type="protein sequence ID" value="VFQ46834.1"/>
    <property type="molecule type" value="Genomic_DNA"/>
</dbReference>
<keyword evidence="4" id="KW-1185">Reference proteome</keyword>
<dbReference type="Proteomes" id="UP000507962">
    <property type="component" value="Unassembled WGS sequence"/>
</dbReference>
<sequence length="278" mass="30977">MNEKGDTSVAEFKTHLTVSSFCSSAAATFLLAASLATPDEVLLFFIMGVVGGLLPDIDSDSSLPVRLLFTFIATVISFLIMFNQGADNSAAELFTIWLVSFFVVNFLFFSMFTRITVHRGIIHSVPASFVFWFSSTLILYHFFSFSMQTVWMAGFFVFGGFLIHLLLDELVSLDLFGNGPKRSSGTAFKFANPRDLKSTVAVYGLAALLFAATPDYTPFVRTYFSPDSFASLRVFPDKGWFTHLYRTYLSRWQTKPKGAPGKPAGDPSFHRMNTPLTR</sequence>
<reference evidence="3 4" key="1">
    <citation type="submission" date="2019-03" db="EMBL/GenBank/DDBJ databases">
        <authorList>
            <person name="Nijsse B."/>
        </authorList>
    </citation>
    <scope>NUCLEOTIDE SEQUENCE [LARGE SCALE GENOMIC DNA]</scope>
    <source>
        <strain evidence="3">Desulfoluna butyratoxydans MSL71</strain>
    </source>
</reference>
<organism evidence="3 4">
    <name type="scientific">Desulfoluna butyratoxydans</name>
    <dbReference type="NCBI Taxonomy" id="231438"/>
    <lineage>
        <taxon>Bacteria</taxon>
        <taxon>Pseudomonadati</taxon>
        <taxon>Thermodesulfobacteriota</taxon>
        <taxon>Desulfobacteria</taxon>
        <taxon>Desulfobacterales</taxon>
        <taxon>Desulfolunaceae</taxon>
        <taxon>Desulfoluna</taxon>
    </lineage>
</organism>
<feature type="region of interest" description="Disordered" evidence="1">
    <location>
        <begin position="254"/>
        <end position="278"/>
    </location>
</feature>
<dbReference type="Pfam" id="PF04307">
    <property type="entry name" value="YdjM"/>
    <property type="match status" value="1"/>
</dbReference>
<name>A0A4U8YSS6_9BACT</name>
<proteinExistence type="predicted"/>
<dbReference type="InterPro" id="IPR007404">
    <property type="entry name" value="YdjM-like"/>
</dbReference>